<dbReference type="RefSeq" id="XP_014178510.1">
    <property type="nucleotide sequence ID" value="XM_014323035.1"/>
</dbReference>
<sequence>MSATSLSMPGPSNSSHPSVWVSDGNCSASVYVGVQGRDLDPKDNFTLCSATYALQTSEETEEPDLSEIQACCFENQGDYSCEKNNCLMYDPQHVEEWKECVRQSQSNLYSCTVYPIHKKSVNGAARAATRLGLVLSVVMAIAATL</sequence>
<evidence type="ECO:0000313" key="2">
    <source>
        <dbReference type="Proteomes" id="UP000002748"/>
    </source>
</evidence>
<dbReference type="GeneID" id="25988309"/>
<dbReference type="AlphaFoldDB" id="J4U865"/>
<proteinExistence type="predicted"/>
<dbReference type="HOGENOM" id="CLU_1788182_0_0_1"/>
<name>J4U865_TRIAS</name>
<accession>J4U865</accession>
<dbReference type="VEuPathDB" id="FungiDB:A1Q1_04797"/>
<dbReference type="Proteomes" id="UP000002748">
    <property type="component" value="Unassembled WGS sequence"/>
</dbReference>
<dbReference type="EMBL" id="ALBS01000283">
    <property type="protein sequence ID" value="EJT46620.1"/>
    <property type="molecule type" value="Genomic_DNA"/>
</dbReference>
<gene>
    <name evidence="1" type="ORF">A1Q1_04797</name>
</gene>
<protein>
    <submittedName>
        <fullName evidence="1">Uncharacterized protein</fullName>
    </submittedName>
</protein>
<evidence type="ECO:0000313" key="1">
    <source>
        <dbReference type="EMBL" id="EJT46620.1"/>
    </source>
</evidence>
<dbReference type="KEGG" id="tasa:A1Q1_04797"/>
<reference evidence="1 2" key="1">
    <citation type="journal article" date="2012" name="Eukaryot. Cell">
        <title>Draft genome sequence of CBS 2479, the standard type strain of Trichosporon asahii.</title>
        <authorList>
            <person name="Yang R.Y."/>
            <person name="Li H.T."/>
            <person name="Zhu H."/>
            <person name="Zhou G.P."/>
            <person name="Wang M."/>
            <person name="Wang L."/>
        </authorList>
    </citation>
    <scope>NUCLEOTIDE SEQUENCE [LARGE SCALE GENOMIC DNA]</scope>
    <source>
        <strain evidence="2">ATCC 90039 / CBS 2479 / JCM 2466 / KCTC 7840 / NCYC 2677 / UAMH 7654</strain>
    </source>
</reference>
<organism evidence="1 2">
    <name type="scientific">Trichosporon asahii var. asahii (strain ATCC 90039 / CBS 2479 / JCM 2466 / KCTC 7840 / NBRC 103889/ NCYC 2677 / UAMH 7654)</name>
    <name type="common">Yeast</name>
    <dbReference type="NCBI Taxonomy" id="1186058"/>
    <lineage>
        <taxon>Eukaryota</taxon>
        <taxon>Fungi</taxon>
        <taxon>Dikarya</taxon>
        <taxon>Basidiomycota</taxon>
        <taxon>Agaricomycotina</taxon>
        <taxon>Tremellomycetes</taxon>
        <taxon>Trichosporonales</taxon>
        <taxon>Trichosporonaceae</taxon>
        <taxon>Trichosporon</taxon>
    </lineage>
</organism>
<comment type="caution">
    <text evidence="1">The sequence shown here is derived from an EMBL/GenBank/DDBJ whole genome shotgun (WGS) entry which is preliminary data.</text>
</comment>